<proteinExistence type="predicted"/>
<gene>
    <name evidence="1" type="ORF">PHMEG_00028745</name>
</gene>
<dbReference type="EMBL" id="NBNE01007862">
    <property type="protein sequence ID" value="OWZ00135.1"/>
    <property type="molecule type" value="Genomic_DNA"/>
</dbReference>
<sequence>MHAKWMCSHIVASLDLTEKFKICMALQTLPMGGLPGCSRKIRGRIQRDSEPYDVERPIDLFKNIQAGHLNDL</sequence>
<reference evidence="2" key="1">
    <citation type="submission" date="2017-03" db="EMBL/GenBank/DDBJ databases">
        <title>Phytopthora megakarya and P. palmivora, two closely related causual agents of cacao black pod achieved similar genome size and gene model numbers by different mechanisms.</title>
        <authorList>
            <person name="Ali S."/>
            <person name="Shao J."/>
            <person name="Larry D.J."/>
            <person name="Kronmiller B."/>
            <person name="Shen D."/>
            <person name="Strem M.D."/>
            <person name="Melnick R.L."/>
            <person name="Guiltinan M.J."/>
            <person name="Tyler B.M."/>
            <person name="Meinhardt L.W."/>
            <person name="Bailey B.A."/>
        </authorList>
    </citation>
    <scope>NUCLEOTIDE SEQUENCE [LARGE SCALE GENOMIC DNA]</scope>
    <source>
        <strain evidence="2">zdho120</strain>
    </source>
</reference>
<evidence type="ECO:0000313" key="2">
    <source>
        <dbReference type="Proteomes" id="UP000198211"/>
    </source>
</evidence>
<dbReference type="AlphaFoldDB" id="A0A225V4A9"/>
<evidence type="ECO:0000313" key="1">
    <source>
        <dbReference type="EMBL" id="OWZ00135.1"/>
    </source>
</evidence>
<name>A0A225V4A9_9STRA</name>
<protein>
    <submittedName>
        <fullName evidence="1">Uncharacterized protein</fullName>
    </submittedName>
</protein>
<organism evidence="1 2">
    <name type="scientific">Phytophthora megakarya</name>
    <dbReference type="NCBI Taxonomy" id="4795"/>
    <lineage>
        <taxon>Eukaryota</taxon>
        <taxon>Sar</taxon>
        <taxon>Stramenopiles</taxon>
        <taxon>Oomycota</taxon>
        <taxon>Peronosporomycetes</taxon>
        <taxon>Peronosporales</taxon>
        <taxon>Peronosporaceae</taxon>
        <taxon>Phytophthora</taxon>
    </lineage>
</organism>
<accession>A0A225V4A9</accession>
<dbReference type="OrthoDB" id="142850at2759"/>
<keyword evidence="2" id="KW-1185">Reference proteome</keyword>
<comment type="caution">
    <text evidence="1">The sequence shown here is derived from an EMBL/GenBank/DDBJ whole genome shotgun (WGS) entry which is preliminary data.</text>
</comment>
<dbReference type="Proteomes" id="UP000198211">
    <property type="component" value="Unassembled WGS sequence"/>
</dbReference>